<evidence type="ECO:0000313" key="1">
    <source>
        <dbReference type="EMBL" id="KAK4015935.1"/>
    </source>
</evidence>
<sequence length="142" mass="16881">MPRLFYNFNKVTQIQEPRVYRKDERKEKKKNDTSHEERVWTKVLNVPRERRISVPKFIGSFDQASVTIRNIVLENSFGIRNALDTSASSHVTKYRKKWPSVRHSMLRPLTERSLEMIQQTPKASHIVNEKRRHALVKCTHKD</sequence>
<keyword evidence="2" id="KW-1185">Reference proteome</keyword>
<name>A0ABQ9ZSM2_9CRUS</name>
<protein>
    <submittedName>
        <fullName evidence="1">Uncharacterized protein</fullName>
    </submittedName>
</protein>
<dbReference type="EMBL" id="JAOYFB010000005">
    <property type="protein sequence ID" value="KAK4015935.1"/>
    <property type="molecule type" value="Genomic_DNA"/>
</dbReference>
<evidence type="ECO:0000313" key="2">
    <source>
        <dbReference type="Proteomes" id="UP001234178"/>
    </source>
</evidence>
<accession>A0ABQ9ZSM2</accession>
<gene>
    <name evidence="1" type="ORF">OUZ56_030901</name>
</gene>
<proteinExistence type="predicted"/>
<comment type="caution">
    <text evidence="1">The sequence shown here is derived from an EMBL/GenBank/DDBJ whole genome shotgun (WGS) entry which is preliminary data.</text>
</comment>
<dbReference type="Proteomes" id="UP001234178">
    <property type="component" value="Unassembled WGS sequence"/>
</dbReference>
<reference evidence="1 2" key="1">
    <citation type="journal article" date="2023" name="Nucleic Acids Res.">
        <title>The hologenome of Daphnia magna reveals possible DNA methylation and microbiome-mediated evolution of the host genome.</title>
        <authorList>
            <person name="Chaturvedi A."/>
            <person name="Li X."/>
            <person name="Dhandapani V."/>
            <person name="Marshall H."/>
            <person name="Kissane S."/>
            <person name="Cuenca-Cambronero M."/>
            <person name="Asole G."/>
            <person name="Calvet F."/>
            <person name="Ruiz-Romero M."/>
            <person name="Marangio P."/>
            <person name="Guigo R."/>
            <person name="Rago D."/>
            <person name="Mirbahai L."/>
            <person name="Eastwood N."/>
            <person name="Colbourne J.K."/>
            <person name="Zhou J."/>
            <person name="Mallon E."/>
            <person name="Orsini L."/>
        </authorList>
    </citation>
    <scope>NUCLEOTIDE SEQUENCE [LARGE SCALE GENOMIC DNA]</scope>
    <source>
        <strain evidence="1">LRV0_1</strain>
    </source>
</reference>
<organism evidence="1 2">
    <name type="scientific">Daphnia magna</name>
    <dbReference type="NCBI Taxonomy" id="35525"/>
    <lineage>
        <taxon>Eukaryota</taxon>
        <taxon>Metazoa</taxon>
        <taxon>Ecdysozoa</taxon>
        <taxon>Arthropoda</taxon>
        <taxon>Crustacea</taxon>
        <taxon>Branchiopoda</taxon>
        <taxon>Diplostraca</taxon>
        <taxon>Cladocera</taxon>
        <taxon>Anomopoda</taxon>
        <taxon>Daphniidae</taxon>
        <taxon>Daphnia</taxon>
    </lineage>
</organism>